<dbReference type="AlphaFoldDB" id="A0A1F7RCI8"/>
<keyword evidence="1" id="KW-1133">Transmembrane helix</keyword>
<feature type="transmembrane region" description="Helical" evidence="1">
    <location>
        <begin position="89"/>
        <end position="104"/>
    </location>
</feature>
<feature type="transmembrane region" description="Helical" evidence="1">
    <location>
        <begin position="182"/>
        <end position="201"/>
    </location>
</feature>
<feature type="transmembrane region" description="Helical" evidence="1">
    <location>
        <begin position="142"/>
        <end position="162"/>
    </location>
</feature>
<evidence type="ECO:0000313" key="2">
    <source>
        <dbReference type="EMBL" id="OGL38674.1"/>
    </source>
</evidence>
<gene>
    <name evidence="2" type="ORF">A2042_06030</name>
</gene>
<dbReference type="InterPro" id="IPR051533">
    <property type="entry name" value="WaaL-like"/>
</dbReference>
<comment type="caution">
    <text evidence="2">The sequence shown here is derived from an EMBL/GenBank/DDBJ whole genome shotgun (WGS) entry which is preliminary data.</text>
</comment>
<evidence type="ECO:0000313" key="3">
    <source>
        <dbReference type="Proteomes" id="UP000178526"/>
    </source>
</evidence>
<feature type="transmembrane region" description="Helical" evidence="1">
    <location>
        <begin position="434"/>
        <end position="451"/>
    </location>
</feature>
<protein>
    <recommendedName>
        <fullName evidence="4">O-antigen polymerase</fullName>
    </recommendedName>
</protein>
<feature type="transmembrane region" description="Helical" evidence="1">
    <location>
        <begin position="58"/>
        <end position="77"/>
    </location>
</feature>
<feature type="transmembrane region" description="Helical" evidence="1">
    <location>
        <begin position="370"/>
        <end position="389"/>
    </location>
</feature>
<sequence>MLIVVPALVAMIFLYYSPKLCIALIIIWIPFRNLLAGGVGEFYEGYDIFAILPEEMKYLDTFLLLILTVCWLSRVVFYREPFKRTPMDRPILIFCSFALVSALGNLTSPIIAITGVRTFLQFAAFYYVIIQLELSESFLKKMVFLYLILAMIQTPISVYNLLSQESYYHASGDLTIGTLKGGANLLAHYEAMMMCFAIGLIKFNPKKKLIYILLFVWYMVSFFTTSGRAALFIFPVAALFVINQDIKEAMDFIKSYFILFLIFIIAISFVLFSGLKDIYYGKNLEELNLVQLFEYSKIEQKGYEGRTYYFEIAWESLNEEAVSPLIGVGPGMFLSNTGQFFEVPLYDKYNLESSKYGYRDEGETLLPADIPVLMTEFGFLGVLAFWYILYEIYRNFKKGVKSFDDPFWKGISAGAIGMILMITVVAVGERTYETIYLQFLLWFFVSMVYKMRLINEKKELQNEKIERVFSS</sequence>
<accession>A0A1F7RCI8</accession>
<organism evidence="2 3">
    <name type="scientific">Candidatus Schekmanbacteria bacterium GWA2_38_11</name>
    <dbReference type="NCBI Taxonomy" id="1817876"/>
    <lineage>
        <taxon>Bacteria</taxon>
        <taxon>Candidatus Schekmaniibacteriota</taxon>
    </lineage>
</organism>
<proteinExistence type="predicted"/>
<feature type="transmembrane region" description="Helical" evidence="1">
    <location>
        <begin position="256"/>
        <end position="275"/>
    </location>
</feature>
<dbReference type="PANTHER" id="PTHR37422:SF17">
    <property type="entry name" value="O-ANTIGEN LIGASE"/>
    <property type="match status" value="1"/>
</dbReference>
<evidence type="ECO:0008006" key="4">
    <source>
        <dbReference type="Google" id="ProtNLM"/>
    </source>
</evidence>
<feature type="transmembrane region" description="Helical" evidence="1">
    <location>
        <begin position="410"/>
        <end position="428"/>
    </location>
</feature>
<feature type="transmembrane region" description="Helical" evidence="1">
    <location>
        <begin position="229"/>
        <end position="244"/>
    </location>
</feature>
<feature type="transmembrane region" description="Helical" evidence="1">
    <location>
        <begin position="7"/>
        <end position="31"/>
    </location>
</feature>
<reference evidence="2 3" key="1">
    <citation type="journal article" date="2016" name="Nat. Commun.">
        <title>Thousands of microbial genomes shed light on interconnected biogeochemical processes in an aquifer system.</title>
        <authorList>
            <person name="Anantharaman K."/>
            <person name="Brown C.T."/>
            <person name="Hug L.A."/>
            <person name="Sharon I."/>
            <person name="Castelle C.J."/>
            <person name="Probst A.J."/>
            <person name="Thomas B.C."/>
            <person name="Singh A."/>
            <person name="Wilkins M.J."/>
            <person name="Karaoz U."/>
            <person name="Brodie E.L."/>
            <person name="Williams K.H."/>
            <person name="Hubbard S.S."/>
            <person name="Banfield J.F."/>
        </authorList>
    </citation>
    <scope>NUCLEOTIDE SEQUENCE [LARGE SCALE GENOMIC DNA]</scope>
</reference>
<keyword evidence="1" id="KW-0812">Transmembrane</keyword>
<name>A0A1F7RCI8_9BACT</name>
<evidence type="ECO:0000256" key="1">
    <source>
        <dbReference type="SAM" id="Phobius"/>
    </source>
</evidence>
<dbReference type="Proteomes" id="UP000178526">
    <property type="component" value="Unassembled WGS sequence"/>
</dbReference>
<keyword evidence="1" id="KW-0472">Membrane</keyword>
<dbReference type="EMBL" id="MGDB01000141">
    <property type="protein sequence ID" value="OGL38674.1"/>
    <property type="molecule type" value="Genomic_DNA"/>
</dbReference>
<dbReference type="PANTHER" id="PTHR37422">
    <property type="entry name" value="TEICHURONIC ACID BIOSYNTHESIS PROTEIN TUAE"/>
    <property type="match status" value="1"/>
</dbReference>